<gene>
    <name evidence="1" type="ORF">S03H2_25072</name>
</gene>
<protein>
    <submittedName>
        <fullName evidence="1">Uncharacterized protein</fullName>
    </submittedName>
</protein>
<accession>X1FFR4</accession>
<dbReference type="AlphaFoldDB" id="X1FFR4"/>
<sequence>ERQALAGAKNAADDKEFALLDRLANEQKDIRREKRDVLNDLTNIAFKQEELVMDLLQILPRHRSGPL</sequence>
<organism evidence="1">
    <name type="scientific">marine sediment metagenome</name>
    <dbReference type="NCBI Taxonomy" id="412755"/>
    <lineage>
        <taxon>unclassified sequences</taxon>
        <taxon>metagenomes</taxon>
        <taxon>ecological metagenomes</taxon>
    </lineage>
</organism>
<reference evidence="1" key="1">
    <citation type="journal article" date="2014" name="Front. Microbiol.">
        <title>High frequency of phylogenetically diverse reductive dehalogenase-homologous genes in deep subseafloor sedimentary metagenomes.</title>
        <authorList>
            <person name="Kawai M."/>
            <person name="Futagami T."/>
            <person name="Toyoda A."/>
            <person name="Takaki Y."/>
            <person name="Nishi S."/>
            <person name="Hori S."/>
            <person name="Arai W."/>
            <person name="Tsubouchi T."/>
            <person name="Morono Y."/>
            <person name="Uchiyama I."/>
            <person name="Ito T."/>
            <person name="Fujiyama A."/>
            <person name="Inagaki F."/>
            <person name="Takami H."/>
        </authorList>
    </citation>
    <scope>NUCLEOTIDE SEQUENCE</scope>
    <source>
        <strain evidence="1">Expedition CK06-06</strain>
    </source>
</reference>
<dbReference type="EMBL" id="BARU01014088">
    <property type="protein sequence ID" value="GAH31370.1"/>
    <property type="molecule type" value="Genomic_DNA"/>
</dbReference>
<evidence type="ECO:0000313" key="1">
    <source>
        <dbReference type="EMBL" id="GAH31370.1"/>
    </source>
</evidence>
<feature type="non-terminal residue" evidence="1">
    <location>
        <position position="1"/>
    </location>
</feature>
<name>X1FFR4_9ZZZZ</name>
<proteinExistence type="predicted"/>
<comment type="caution">
    <text evidence="1">The sequence shown here is derived from an EMBL/GenBank/DDBJ whole genome shotgun (WGS) entry which is preliminary data.</text>
</comment>